<dbReference type="AlphaFoldDB" id="A0A1Y1JRV3"/>
<dbReference type="InterPro" id="IPR008780">
    <property type="entry name" value="Plasmodium_Vir"/>
</dbReference>
<gene>
    <name evidence="2" type="ORF">PGO_130060</name>
</gene>
<keyword evidence="3" id="KW-1185">Reference proteome</keyword>
<protein>
    <submittedName>
        <fullName evidence="2">Variable surface protein</fullName>
    </submittedName>
</protein>
<keyword evidence="1" id="KW-1133">Transmembrane helix</keyword>
<evidence type="ECO:0000256" key="1">
    <source>
        <dbReference type="SAM" id="Phobius"/>
    </source>
</evidence>
<dbReference type="Pfam" id="PF05795">
    <property type="entry name" value="Plasmodium_Vir"/>
    <property type="match status" value="1"/>
</dbReference>
<dbReference type="Proteomes" id="UP000195521">
    <property type="component" value="Unassembled WGS sequence"/>
</dbReference>
<dbReference type="GeneID" id="39749472"/>
<dbReference type="OrthoDB" id="386729at2759"/>
<comment type="caution">
    <text evidence="2">The sequence shown here is derived from an EMBL/GenBank/DDBJ whole genome shotgun (WGS) entry which is preliminary data.</text>
</comment>
<accession>A0A1Y1JRV3</accession>
<dbReference type="EMBL" id="BDQF01000014">
    <property type="protein sequence ID" value="GAW82734.1"/>
    <property type="molecule type" value="Genomic_DNA"/>
</dbReference>
<sequence length="304" mass="35520">MMHISTNLCIFYNIHILNITQYIIENNIWNSLGYKNVYCNLFSFWIYDKLVTNYMGSTSIANIIYPKIQDIFIQASSLYDKSFHPICQLDSKMTKYDDWKKAKKLYDYCLDYETVKEMYKPDTENCKEYHEYFDHEKDVYIYFKEYCNSSSGDQCPISDEIFNKCDPEMVLKDHSCITGTTETDNSVMEQSLSIHENNSIEQENKMTKIALFTTFEDPKLGGENPNPLAMLGNIILGGIITSLIFGILYKYTTIGSQLRNIIVNIKKVISYHNKEDSELYTDASDYLKPYYQDPKEHYVGYCVS</sequence>
<proteinExistence type="predicted"/>
<dbReference type="RefSeq" id="XP_028545323.1">
    <property type="nucleotide sequence ID" value="XM_028689522.1"/>
</dbReference>
<reference evidence="3" key="1">
    <citation type="submission" date="2017-04" db="EMBL/GenBank/DDBJ databases">
        <title>Plasmodium gonderi genome.</title>
        <authorList>
            <person name="Arisue N."/>
            <person name="Honma H."/>
            <person name="Kawai S."/>
            <person name="Tougan T."/>
            <person name="Tanabe K."/>
            <person name="Horii T."/>
        </authorList>
    </citation>
    <scope>NUCLEOTIDE SEQUENCE [LARGE SCALE GENOMIC DNA]</scope>
    <source>
        <strain evidence="3">ATCC 30045</strain>
    </source>
</reference>
<evidence type="ECO:0000313" key="2">
    <source>
        <dbReference type="EMBL" id="GAW82734.1"/>
    </source>
</evidence>
<feature type="transmembrane region" description="Helical" evidence="1">
    <location>
        <begin position="228"/>
        <end position="249"/>
    </location>
</feature>
<organism evidence="2 3">
    <name type="scientific">Plasmodium gonderi</name>
    <dbReference type="NCBI Taxonomy" id="77519"/>
    <lineage>
        <taxon>Eukaryota</taxon>
        <taxon>Sar</taxon>
        <taxon>Alveolata</taxon>
        <taxon>Apicomplexa</taxon>
        <taxon>Aconoidasida</taxon>
        <taxon>Haemosporida</taxon>
        <taxon>Plasmodiidae</taxon>
        <taxon>Plasmodium</taxon>
        <taxon>Plasmodium (Plasmodium)</taxon>
    </lineage>
</organism>
<name>A0A1Y1JRV3_PLAGO</name>
<keyword evidence="1" id="KW-0472">Membrane</keyword>
<keyword evidence="1" id="KW-0812">Transmembrane</keyword>
<evidence type="ECO:0000313" key="3">
    <source>
        <dbReference type="Proteomes" id="UP000195521"/>
    </source>
</evidence>